<name>A0AAD5GDV3_AMBAR</name>
<dbReference type="PANTHER" id="PTHR33101">
    <property type="entry name" value="ROP GUANINE NUCLEOTIDE EXCHANGE FACTOR 1"/>
    <property type="match status" value="1"/>
</dbReference>
<dbReference type="Pfam" id="PF03759">
    <property type="entry name" value="PRONE"/>
    <property type="match status" value="1"/>
</dbReference>
<dbReference type="PANTHER" id="PTHR33101:SF81">
    <property type="entry name" value="PRONE DOMAIN, ROP GUANINE NUCLEOTIDE EXCHANGE FACTOR"/>
    <property type="match status" value="1"/>
</dbReference>
<feature type="domain" description="PRONE" evidence="3">
    <location>
        <begin position="91"/>
        <end position="189"/>
    </location>
</feature>
<dbReference type="Proteomes" id="UP001206925">
    <property type="component" value="Unassembled WGS sequence"/>
</dbReference>
<evidence type="ECO:0000313" key="4">
    <source>
        <dbReference type="EMBL" id="KAI7737859.1"/>
    </source>
</evidence>
<accession>A0AAD5GDV3</accession>
<keyword evidence="1 2" id="KW-0344">Guanine-nucleotide releasing factor</keyword>
<protein>
    <recommendedName>
        <fullName evidence="3">PRONE domain-containing protein</fullName>
    </recommendedName>
</protein>
<evidence type="ECO:0000256" key="1">
    <source>
        <dbReference type="ARBA" id="ARBA00022658"/>
    </source>
</evidence>
<reference evidence="4" key="1">
    <citation type="submission" date="2022-06" db="EMBL/GenBank/DDBJ databases">
        <title>Uncovering the hologenomic basis of an extraordinary plant invasion.</title>
        <authorList>
            <person name="Bieker V.C."/>
            <person name="Martin M.D."/>
            <person name="Gilbert T."/>
            <person name="Hodgins K."/>
            <person name="Battlay P."/>
            <person name="Petersen B."/>
            <person name="Wilson J."/>
        </authorList>
    </citation>
    <scope>NUCLEOTIDE SEQUENCE</scope>
    <source>
        <strain evidence="4">AA19_3_7</strain>
        <tissue evidence="4">Leaf</tissue>
    </source>
</reference>
<dbReference type="AlphaFoldDB" id="A0AAD5GDV3"/>
<evidence type="ECO:0000259" key="3">
    <source>
        <dbReference type="PROSITE" id="PS51334"/>
    </source>
</evidence>
<evidence type="ECO:0000256" key="2">
    <source>
        <dbReference type="PROSITE-ProRule" id="PRU00663"/>
    </source>
</evidence>
<feature type="non-terminal residue" evidence="4">
    <location>
        <position position="1"/>
    </location>
</feature>
<dbReference type="InterPro" id="IPR038937">
    <property type="entry name" value="RopGEF"/>
</dbReference>
<dbReference type="PROSITE" id="PS51334">
    <property type="entry name" value="PRONE"/>
    <property type="match status" value="1"/>
</dbReference>
<dbReference type="GO" id="GO:0005085">
    <property type="term" value="F:guanyl-nucleotide exchange factor activity"/>
    <property type="evidence" value="ECO:0007669"/>
    <property type="project" value="UniProtKB-UniRule"/>
</dbReference>
<keyword evidence="5" id="KW-1185">Reference proteome</keyword>
<dbReference type="Gene3D" id="1.20.58.2010">
    <property type="entry name" value="PRONE domain, subdomain 1"/>
    <property type="match status" value="2"/>
</dbReference>
<dbReference type="InterPro" id="IPR005512">
    <property type="entry name" value="PRONE_dom"/>
</dbReference>
<comment type="caution">
    <text evidence="4">The sequence shown here is derived from an EMBL/GenBank/DDBJ whole genome shotgun (WGS) entry which is preliminary data.</text>
</comment>
<dbReference type="EMBL" id="JAMZMK010008936">
    <property type="protein sequence ID" value="KAI7737859.1"/>
    <property type="molecule type" value="Genomic_DNA"/>
</dbReference>
<gene>
    <name evidence="4" type="ORF">M8C21_021331</name>
</gene>
<proteinExistence type="predicted"/>
<organism evidence="4 5">
    <name type="scientific">Ambrosia artemisiifolia</name>
    <name type="common">Common ragweed</name>
    <dbReference type="NCBI Taxonomy" id="4212"/>
    <lineage>
        <taxon>Eukaryota</taxon>
        <taxon>Viridiplantae</taxon>
        <taxon>Streptophyta</taxon>
        <taxon>Embryophyta</taxon>
        <taxon>Tracheophyta</taxon>
        <taxon>Spermatophyta</taxon>
        <taxon>Magnoliopsida</taxon>
        <taxon>eudicotyledons</taxon>
        <taxon>Gunneridae</taxon>
        <taxon>Pentapetalae</taxon>
        <taxon>asterids</taxon>
        <taxon>campanulids</taxon>
        <taxon>Asterales</taxon>
        <taxon>Asteraceae</taxon>
        <taxon>Asteroideae</taxon>
        <taxon>Heliantheae alliance</taxon>
        <taxon>Heliantheae</taxon>
        <taxon>Ambrosia</taxon>
    </lineage>
</organism>
<sequence length="189" mass="20552">MAAATIVASSSEEEEEDNIKCCNDETYNSLSANVSECESWSNYSSSSGSLKCCSSFAASYSANDYMFSTLIGGMNDEEIMDWDKKKKTNNKKQFDSNLSEIDMMKEKFAKLLLGEDMSGGGKGVCTALAISNAITNLSVPPDGLSEDAQKRLQQCRDCTNQILKAALAINSNVLVEMEIPNAYLDSLPK</sequence>
<evidence type="ECO:0000313" key="5">
    <source>
        <dbReference type="Proteomes" id="UP001206925"/>
    </source>
</evidence>